<feature type="transmembrane region" description="Helical" evidence="8">
    <location>
        <begin position="49"/>
        <end position="72"/>
    </location>
</feature>
<evidence type="ECO:0000313" key="9">
    <source>
        <dbReference type="EMBL" id="MBB4291990.1"/>
    </source>
</evidence>
<evidence type="ECO:0000256" key="4">
    <source>
        <dbReference type="ARBA" id="ARBA00022597"/>
    </source>
</evidence>
<feature type="transmembrane region" description="Helical" evidence="8">
    <location>
        <begin position="255"/>
        <end position="273"/>
    </location>
</feature>
<reference evidence="9 10" key="1">
    <citation type="submission" date="2020-08" db="EMBL/GenBank/DDBJ databases">
        <title>Genomic Encyclopedia of Type Strains, Phase IV (KMG-V): Genome sequencing to study the core and pangenomes of soil and plant-associated prokaryotes.</title>
        <authorList>
            <person name="Whitman W."/>
        </authorList>
    </citation>
    <scope>NUCLEOTIDE SEQUENCE [LARGE SCALE GENOMIC DNA]</scope>
    <source>
        <strain evidence="9 10">SEMIA 415</strain>
    </source>
</reference>
<dbReference type="GO" id="GO:0005886">
    <property type="term" value="C:plasma membrane"/>
    <property type="evidence" value="ECO:0007669"/>
    <property type="project" value="UniProtKB-SubCell"/>
</dbReference>
<proteinExistence type="predicted"/>
<comment type="subcellular location">
    <subcellularLocation>
        <location evidence="1">Cell membrane</location>
        <topology evidence="1">Multi-pass membrane protein</topology>
    </subcellularLocation>
</comment>
<feature type="transmembrane region" description="Helical" evidence="8">
    <location>
        <begin position="285"/>
        <end position="303"/>
    </location>
</feature>
<evidence type="ECO:0000256" key="1">
    <source>
        <dbReference type="ARBA" id="ARBA00004651"/>
    </source>
</evidence>
<evidence type="ECO:0000313" key="10">
    <source>
        <dbReference type="Proteomes" id="UP000538507"/>
    </source>
</evidence>
<dbReference type="Gene3D" id="1.20.1250.20">
    <property type="entry name" value="MFS general substrate transporter like domains"/>
    <property type="match status" value="2"/>
</dbReference>
<accession>A0AAE2MMQ4</accession>
<dbReference type="PANTHER" id="PTHR23535:SF2">
    <property type="entry name" value="SUGAR EFFLUX TRANSPORTER A-RELATED"/>
    <property type="match status" value="1"/>
</dbReference>
<feature type="transmembrane region" description="Helical" evidence="8">
    <location>
        <begin position="309"/>
        <end position="331"/>
    </location>
</feature>
<dbReference type="EMBL" id="JACIGO010000005">
    <property type="protein sequence ID" value="MBB4291990.1"/>
    <property type="molecule type" value="Genomic_DNA"/>
</dbReference>
<evidence type="ECO:0000256" key="5">
    <source>
        <dbReference type="ARBA" id="ARBA00022692"/>
    </source>
</evidence>
<feature type="transmembrane region" description="Helical" evidence="8">
    <location>
        <begin position="370"/>
        <end position="391"/>
    </location>
</feature>
<feature type="transmembrane region" description="Helical" evidence="8">
    <location>
        <begin position="103"/>
        <end position="127"/>
    </location>
</feature>
<evidence type="ECO:0000256" key="8">
    <source>
        <dbReference type="SAM" id="Phobius"/>
    </source>
</evidence>
<dbReference type="Pfam" id="PF07690">
    <property type="entry name" value="MFS_1"/>
    <property type="match status" value="1"/>
</dbReference>
<feature type="transmembrane region" description="Helical" evidence="8">
    <location>
        <begin position="79"/>
        <end position="97"/>
    </location>
</feature>
<keyword evidence="5 8" id="KW-0812">Transmembrane</keyword>
<dbReference type="PANTHER" id="PTHR23535">
    <property type="entry name" value="SUGAR EFFLUX TRANSPORTER A-RELATED"/>
    <property type="match status" value="1"/>
</dbReference>
<evidence type="ECO:0000256" key="6">
    <source>
        <dbReference type="ARBA" id="ARBA00022989"/>
    </source>
</evidence>
<dbReference type="AlphaFoldDB" id="A0AAE2MMQ4"/>
<dbReference type="InterPro" id="IPR036259">
    <property type="entry name" value="MFS_trans_sf"/>
</dbReference>
<comment type="caution">
    <text evidence="9">The sequence shown here is derived from an EMBL/GenBank/DDBJ whole genome shotgun (WGS) entry which is preliminary data.</text>
</comment>
<feature type="transmembrane region" description="Helical" evidence="8">
    <location>
        <begin position="173"/>
        <end position="193"/>
    </location>
</feature>
<dbReference type="GO" id="GO:0022857">
    <property type="term" value="F:transmembrane transporter activity"/>
    <property type="evidence" value="ECO:0007669"/>
    <property type="project" value="InterPro"/>
</dbReference>
<organism evidence="9 10">
    <name type="scientific">Rhizobium leguminosarum</name>
    <dbReference type="NCBI Taxonomy" id="384"/>
    <lineage>
        <taxon>Bacteria</taxon>
        <taxon>Pseudomonadati</taxon>
        <taxon>Pseudomonadota</taxon>
        <taxon>Alphaproteobacteria</taxon>
        <taxon>Hyphomicrobiales</taxon>
        <taxon>Rhizobiaceae</taxon>
        <taxon>Rhizobium/Agrobacterium group</taxon>
        <taxon>Rhizobium</taxon>
    </lineage>
</organism>
<keyword evidence="7 8" id="KW-0472">Membrane</keyword>
<dbReference type="RefSeq" id="WP_183608766.1">
    <property type="nucleotide sequence ID" value="NZ_JACHAZ010000004.1"/>
</dbReference>
<feature type="transmembrane region" description="Helical" evidence="8">
    <location>
        <begin position="343"/>
        <end position="364"/>
    </location>
</feature>
<feature type="transmembrane region" description="Helical" evidence="8">
    <location>
        <begin position="148"/>
        <end position="167"/>
    </location>
</feature>
<gene>
    <name evidence="9" type="ORF">GGE16_004066</name>
</gene>
<dbReference type="Proteomes" id="UP000538507">
    <property type="component" value="Unassembled WGS sequence"/>
</dbReference>
<dbReference type="InterPro" id="IPR011701">
    <property type="entry name" value="MFS"/>
</dbReference>
<evidence type="ECO:0000256" key="2">
    <source>
        <dbReference type="ARBA" id="ARBA00022448"/>
    </source>
</evidence>
<keyword evidence="2" id="KW-0813">Transport</keyword>
<keyword evidence="4" id="KW-0762">Sugar transport</keyword>
<sequence length="406" mass="42530">MSNYIGIVTSNRGALRNAICLLLTGSAVASVAPYQSIIALETLKLSPQMYSAFLIVVSVVSLVFSMALGALSDRLNSRYGIMLVAAICGLLGHVAMLVDFGTITFVVVHAILLPFAATLFQQFFASIRQFASAMSKGDAELITSASRTLIAGSYVLIPPVVGLAVLVGLSFQWLYTFGAAFYAITIVLLATAKPLPVIQPAEKPKSPRKTNGRVLVNGILIPIAAMSLLEGARKINSIIFPLIVMNQARGTASDVGFLAGAIALLEIPMMLFWSSQLKRFKKSTIIAVAAIIYSVYLVIQSNASSIAGIYLIIPLNVIGASALMSINITFLQDLIPDQLGLSTSLISVTGFAGWAIASGTLGIGVSSLGYSGLSAVAGIFAFVAAVTLFALQRGAASAPEEQSAKT</sequence>
<evidence type="ECO:0000256" key="3">
    <source>
        <dbReference type="ARBA" id="ARBA00022475"/>
    </source>
</evidence>
<name>A0AAE2MMQ4_RHILE</name>
<dbReference type="SUPFAM" id="SSF103473">
    <property type="entry name" value="MFS general substrate transporter"/>
    <property type="match status" value="1"/>
</dbReference>
<protein>
    <submittedName>
        <fullName evidence="9">MFS family permease</fullName>
    </submittedName>
</protein>
<keyword evidence="6 8" id="KW-1133">Transmembrane helix</keyword>
<evidence type="ECO:0000256" key="7">
    <source>
        <dbReference type="ARBA" id="ARBA00023136"/>
    </source>
</evidence>
<keyword evidence="3" id="KW-1003">Cell membrane</keyword>
<feature type="transmembrane region" description="Helical" evidence="8">
    <location>
        <begin position="214"/>
        <end position="235"/>
    </location>
</feature>